<evidence type="ECO:0000313" key="3">
    <source>
        <dbReference type="Proteomes" id="UP000576393"/>
    </source>
</evidence>
<gene>
    <name evidence="2" type="ORF">HDA43_005464</name>
</gene>
<reference evidence="2 3" key="1">
    <citation type="submission" date="2020-07" db="EMBL/GenBank/DDBJ databases">
        <title>Sequencing the genomes of 1000 actinobacteria strains.</title>
        <authorList>
            <person name="Klenk H.-P."/>
        </authorList>
    </citation>
    <scope>NUCLEOTIDE SEQUENCE [LARGE SCALE GENOMIC DNA]</scope>
    <source>
        <strain evidence="2 3">DSM 45763</strain>
    </source>
</reference>
<dbReference type="RefSeq" id="WP_179826649.1">
    <property type="nucleotide sequence ID" value="NZ_JACCCO010000003.1"/>
</dbReference>
<dbReference type="Gene3D" id="3.30.1330.40">
    <property type="entry name" value="RutC-like"/>
    <property type="match status" value="1"/>
</dbReference>
<comment type="similarity">
    <text evidence="1">Belongs to the RutC family.</text>
</comment>
<evidence type="ECO:0000313" key="2">
    <source>
        <dbReference type="EMBL" id="NYF43237.1"/>
    </source>
</evidence>
<dbReference type="SUPFAM" id="SSF55298">
    <property type="entry name" value="YjgF-like"/>
    <property type="match status" value="1"/>
</dbReference>
<dbReference type="PANTHER" id="PTHR11803">
    <property type="entry name" value="2-IMINOBUTANOATE/2-IMINOPROPANOATE DEAMINASE RIDA"/>
    <property type="match status" value="1"/>
</dbReference>
<comment type="caution">
    <text evidence="2">The sequence shown here is derived from an EMBL/GenBank/DDBJ whole genome shotgun (WGS) entry which is preliminary data.</text>
</comment>
<dbReference type="GO" id="GO:0005829">
    <property type="term" value="C:cytosol"/>
    <property type="evidence" value="ECO:0007669"/>
    <property type="project" value="TreeGrafter"/>
</dbReference>
<organism evidence="2 3">
    <name type="scientific">Streptosporangium sandarakinum</name>
    <dbReference type="NCBI Taxonomy" id="1260955"/>
    <lineage>
        <taxon>Bacteria</taxon>
        <taxon>Bacillati</taxon>
        <taxon>Actinomycetota</taxon>
        <taxon>Actinomycetes</taxon>
        <taxon>Streptosporangiales</taxon>
        <taxon>Streptosporangiaceae</taxon>
        <taxon>Streptosporangium</taxon>
    </lineage>
</organism>
<dbReference type="Proteomes" id="UP000576393">
    <property type="component" value="Unassembled WGS sequence"/>
</dbReference>
<proteinExistence type="inferred from homology"/>
<keyword evidence="3" id="KW-1185">Reference proteome</keyword>
<dbReference type="InterPro" id="IPR035959">
    <property type="entry name" value="RutC-like_sf"/>
</dbReference>
<dbReference type="GO" id="GO:0019239">
    <property type="term" value="F:deaminase activity"/>
    <property type="evidence" value="ECO:0007669"/>
    <property type="project" value="TreeGrafter"/>
</dbReference>
<dbReference type="Pfam" id="PF01042">
    <property type="entry name" value="Ribonuc_L-PSP"/>
    <property type="match status" value="1"/>
</dbReference>
<name>A0A852V021_9ACTN</name>
<dbReference type="EMBL" id="JACCCO010000003">
    <property type="protein sequence ID" value="NYF43237.1"/>
    <property type="molecule type" value="Genomic_DNA"/>
</dbReference>
<sequence>MIRRWNPDVVAAPAGRYSHLATVPEGHELVMISGQLGVLPDGTLAGPDAESQARQVYANIELLLESIGATPAHLVKVFTMVAGTEHLPGCRAAMGEAFGRWFPDGDWPAQSLAVVAALAAPELAVEVEAMAAVPRAAGRG</sequence>
<protein>
    <submittedName>
        <fullName evidence="2">Enamine deaminase RidA (YjgF/YER057c/UK114 family)</fullName>
    </submittedName>
</protein>
<dbReference type="CDD" id="cd00448">
    <property type="entry name" value="YjgF_YER057c_UK114_family"/>
    <property type="match status" value="1"/>
</dbReference>
<dbReference type="AlphaFoldDB" id="A0A852V021"/>
<accession>A0A852V021</accession>
<dbReference type="InterPro" id="IPR006175">
    <property type="entry name" value="YjgF/YER057c/UK114"/>
</dbReference>
<evidence type="ECO:0000256" key="1">
    <source>
        <dbReference type="ARBA" id="ARBA00010552"/>
    </source>
</evidence>
<dbReference type="PANTHER" id="PTHR11803:SF58">
    <property type="entry name" value="PROTEIN HMF1-RELATED"/>
    <property type="match status" value="1"/>
</dbReference>